<accession>A0A8C8XWI5</accession>
<dbReference type="Proteomes" id="UP000694399">
    <property type="component" value="Unassembled WGS sequence"/>
</dbReference>
<dbReference type="GeneTree" id="ENSGT01030000235022"/>
<dbReference type="OMA" id="PTVLCQS"/>
<proteinExistence type="predicted"/>
<name>A0A8C8XWI5_PANLE</name>
<organism evidence="1 2">
    <name type="scientific">Panthera leo</name>
    <name type="common">Lion</name>
    <dbReference type="NCBI Taxonomy" id="9689"/>
    <lineage>
        <taxon>Eukaryota</taxon>
        <taxon>Metazoa</taxon>
        <taxon>Chordata</taxon>
        <taxon>Craniata</taxon>
        <taxon>Vertebrata</taxon>
        <taxon>Euteleostomi</taxon>
        <taxon>Mammalia</taxon>
        <taxon>Eutheria</taxon>
        <taxon>Laurasiatheria</taxon>
        <taxon>Carnivora</taxon>
        <taxon>Feliformia</taxon>
        <taxon>Felidae</taxon>
        <taxon>Pantherinae</taxon>
        <taxon>Panthera</taxon>
    </lineage>
</organism>
<keyword evidence="2" id="KW-1185">Reference proteome</keyword>
<dbReference type="AlphaFoldDB" id="A0A8C8XWI5"/>
<reference evidence="1" key="2">
    <citation type="submission" date="2025-09" db="UniProtKB">
        <authorList>
            <consortium name="Ensembl"/>
        </authorList>
    </citation>
    <scope>IDENTIFICATION</scope>
</reference>
<evidence type="ECO:0000313" key="2">
    <source>
        <dbReference type="Proteomes" id="UP000694399"/>
    </source>
</evidence>
<protein>
    <submittedName>
        <fullName evidence="1">Uncharacterized protein</fullName>
    </submittedName>
</protein>
<dbReference type="Ensembl" id="ENSPLOT00000028607.1">
    <property type="protein sequence ID" value="ENSPLOP00000025925.1"/>
    <property type="gene ID" value="ENSPLOG00000019013.1"/>
</dbReference>
<reference evidence="1" key="1">
    <citation type="submission" date="2025-08" db="UniProtKB">
        <authorList>
            <consortium name="Ensembl"/>
        </authorList>
    </citation>
    <scope>IDENTIFICATION</scope>
</reference>
<sequence>MLGLPAVLCQIRPASRALAPHLTQADAKDVKFGADAQTLIWSSGCSRQSSRFW</sequence>
<evidence type="ECO:0000313" key="1">
    <source>
        <dbReference type="Ensembl" id="ENSPLOP00000025925.1"/>
    </source>
</evidence>